<dbReference type="CDD" id="cd00519">
    <property type="entry name" value="Lipase_3"/>
    <property type="match status" value="1"/>
</dbReference>
<evidence type="ECO:0000259" key="5">
    <source>
        <dbReference type="Pfam" id="PF01764"/>
    </source>
</evidence>
<dbReference type="SUPFAM" id="SSF53474">
    <property type="entry name" value="alpha/beta-Hydrolases"/>
    <property type="match status" value="1"/>
</dbReference>
<feature type="domain" description="Fungal lipase-type" evidence="5">
    <location>
        <begin position="118"/>
        <end position="259"/>
    </location>
</feature>
<comment type="catalytic activity">
    <reaction evidence="4">
        <text>a monoacylglycerol + H2O = glycerol + a fatty acid + H(+)</text>
        <dbReference type="Rhea" id="RHEA:15245"/>
        <dbReference type="ChEBI" id="CHEBI:15377"/>
        <dbReference type="ChEBI" id="CHEBI:15378"/>
        <dbReference type="ChEBI" id="CHEBI:17408"/>
        <dbReference type="ChEBI" id="CHEBI:17754"/>
        <dbReference type="ChEBI" id="CHEBI:28868"/>
    </reaction>
</comment>
<dbReference type="AlphaFoldDB" id="A0AAD4LEJ7"/>
<proteinExistence type="inferred from homology"/>
<accession>A0AAD4LEJ7</accession>
<gene>
    <name evidence="6" type="ORF">EDB92DRAFT_869679</name>
</gene>
<dbReference type="GO" id="GO:0006629">
    <property type="term" value="P:lipid metabolic process"/>
    <property type="evidence" value="ECO:0007669"/>
    <property type="project" value="InterPro"/>
</dbReference>
<evidence type="ECO:0000256" key="4">
    <source>
        <dbReference type="ARBA" id="ARBA00048461"/>
    </source>
</evidence>
<dbReference type="Gene3D" id="3.40.50.1820">
    <property type="entry name" value="alpha/beta hydrolase"/>
    <property type="match status" value="1"/>
</dbReference>
<reference evidence="6" key="1">
    <citation type="submission" date="2022-01" db="EMBL/GenBank/DDBJ databases">
        <title>Comparative genomics reveals a dynamic genome evolution in the ectomycorrhizal milk-cap (Lactarius) mushrooms.</title>
        <authorList>
            <consortium name="DOE Joint Genome Institute"/>
            <person name="Lebreton A."/>
            <person name="Tang N."/>
            <person name="Kuo A."/>
            <person name="LaButti K."/>
            <person name="Drula E."/>
            <person name="Barry K."/>
            <person name="Clum A."/>
            <person name="Lipzen A."/>
            <person name="Mousain D."/>
            <person name="Ng V."/>
            <person name="Wang R."/>
            <person name="Wang X."/>
            <person name="Dai Y."/>
            <person name="Henrissat B."/>
            <person name="Grigoriev I.V."/>
            <person name="Guerin-Laguette A."/>
            <person name="Yu F."/>
            <person name="Martin F.M."/>
        </authorList>
    </citation>
    <scope>NUCLEOTIDE SEQUENCE</scope>
    <source>
        <strain evidence="6">QP</strain>
    </source>
</reference>
<evidence type="ECO:0000256" key="2">
    <source>
        <dbReference type="ARBA" id="ARBA00043996"/>
    </source>
</evidence>
<dbReference type="InterPro" id="IPR029058">
    <property type="entry name" value="AB_hydrolase_fold"/>
</dbReference>
<evidence type="ECO:0000256" key="3">
    <source>
        <dbReference type="ARBA" id="ARBA00047591"/>
    </source>
</evidence>
<protein>
    <submittedName>
        <fullName evidence="6">Lipase</fullName>
    </submittedName>
</protein>
<comment type="caution">
    <text evidence="6">The sequence shown here is derived from an EMBL/GenBank/DDBJ whole genome shotgun (WGS) entry which is preliminary data.</text>
</comment>
<dbReference type="InterPro" id="IPR051218">
    <property type="entry name" value="Sec_MonoDiacylglyc_Lipase"/>
</dbReference>
<organism evidence="6 7">
    <name type="scientific">Lactarius akahatsu</name>
    <dbReference type="NCBI Taxonomy" id="416441"/>
    <lineage>
        <taxon>Eukaryota</taxon>
        <taxon>Fungi</taxon>
        <taxon>Dikarya</taxon>
        <taxon>Basidiomycota</taxon>
        <taxon>Agaricomycotina</taxon>
        <taxon>Agaricomycetes</taxon>
        <taxon>Russulales</taxon>
        <taxon>Russulaceae</taxon>
        <taxon>Lactarius</taxon>
    </lineage>
</organism>
<dbReference type="EMBL" id="JAKELL010000037">
    <property type="protein sequence ID" value="KAH8989451.1"/>
    <property type="molecule type" value="Genomic_DNA"/>
</dbReference>
<evidence type="ECO:0000313" key="6">
    <source>
        <dbReference type="EMBL" id="KAH8989451.1"/>
    </source>
</evidence>
<dbReference type="PANTHER" id="PTHR45856:SF25">
    <property type="entry name" value="FUNGAL LIPASE-LIKE DOMAIN-CONTAINING PROTEIN"/>
    <property type="match status" value="1"/>
</dbReference>
<keyword evidence="7" id="KW-1185">Reference proteome</keyword>
<keyword evidence="1" id="KW-1015">Disulfide bond</keyword>
<dbReference type="PANTHER" id="PTHR45856">
    <property type="entry name" value="ALPHA/BETA-HYDROLASES SUPERFAMILY PROTEIN"/>
    <property type="match status" value="1"/>
</dbReference>
<sequence length="318" mass="33676">MVLVHCPVSASLFVVFASTIMVLLRQYAFALVLAGLVQAASVKRQGITALSSSQISSYAPFTHFASTAYCDPSSTISWSCGSNCEANPDFQPVASGGDGGGTQYWYVGYSPSQSTVIVAHQGTDTSEFLADLTDADFFLESLDSSLFPGVPSSVEVHDGFASEQASTAPTILYFVEETLLAYDASSVTVVGHSLGAALALLDGVYLRIQLSSSVNVQVIGYGMPRVGNQDFANWVDGYLGGQVTHINNREDPIPIVPGRFLGFHHVSGEVHITDSGTWESCPGQDNTSTQCIVGDVPNIFDGDESDHDGPYSGIEMGC</sequence>
<comment type="catalytic activity">
    <reaction evidence="3">
        <text>a diacylglycerol + H2O = a monoacylglycerol + a fatty acid + H(+)</text>
        <dbReference type="Rhea" id="RHEA:32731"/>
        <dbReference type="ChEBI" id="CHEBI:15377"/>
        <dbReference type="ChEBI" id="CHEBI:15378"/>
        <dbReference type="ChEBI" id="CHEBI:17408"/>
        <dbReference type="ChEBI" id="CHEBI:18035"/>
        <dbReference type="ChEBI" id="CHEBI:28868"/>
    </reaction>
</comment>
<dbReference type="Pfam" id="PF01764">
    <property type="entry name" value="Lipase_3"/>
    <property type="match status" value="1"/>
</dbReference>
<name>A0AAD4LEJ7_9AGAM</name>
<evidence type="ECO:0000313" key="7">
    <source>
        <dbReference type="Proteomes" id="UP001201163"/>
    </source>
</evidence>
<evidence type="ECO:0000256" key="1">
    <source>
        <dbReference type="ARBA" id="ARBA00023157"/>
    </source>
</evidence>
<comment type="similarity">
    <text evidence="2">Belongs to the AB hydrolase superfamily. Lipase family. Class 3 subfamily.</text>
</comment>
<dbReference type="InterPro" id="IPR002921">
    <property type="entry name" value="Fungal_lipase-type"/>
</dbReference>
<dbReference type="Proteomes" id="UP001201163">
    <property type="component" value="Unassembled WGS sequence"/>
</dbReference>